<protein>
    <recommendedName>
        <fullName evidence="2">Seipin</fullName>
    </recommendedName>
</protein>
<sequence length="215" mass="24681">MFGIFSSITSFVRLGPREYIRQKYKLPLVKFIHDTVNLYKSRTKAGVHNVREVLFRGTVIALITALLVWLSVFMYVAFYYVYVPTISHERPVYLKFKPCGASDNCSVEKGICSFPSAHVQLTKKQQLLMMGQAYKIHLDLEMPESPTNRELGVMMIYEPLPSSVGPTIEVLVFFLSNTNNKNVAVCYRFKILTMNILIIYSRKCQLYHSLSKFAA</sequence>
<evidence type="ECO:0000256" key="1">
    <source>
        <dbReference type="ARBA" id="ARBA00004477"/>
    </source>
</evidence>
<dbReference type="PANTHER" id="PTHR21212:SF0">
    <property type="entry name" value="SEIPIN"/>
    <property type="match status" value="1"/>
</dbReference>
<dbReference type="AlphaFoldDB" id="A0A9P0L2L3"/>
<dbReference type="GO" id="GO:0005789">
    <property type="term" value="C:endoplasmic reticulum membrane"/>
    <property type="evidence" value="ECO:0007669"/>
    <property type="project" value="UniProtKB-SubCell"/>
</dbReference>
<evidence type="ECO:0000256" key="7">
    <source>
        <dbReference type="ARBA" id="ARBA00023136"/>
    </source>
</evidence>
<keyword evidence="5 8" id="KW-1133">Transmembrane helix</keyword>
<keyword evidence="6" id="KW-0443">Lipid metabolism</keyword>
<dbReference type="GO" id="GO:0140042">
    <property type="term" value="P:lipid droplet formation"/>
    <property type="evidence" value="ECO:0007669"/>
    <property type="project" value="UniProtKB-ARBA"/>
</dbReference>
<dbReference type="EMBL" id="CAKOFQ010006974">
    <property type="protein sequence ID" value="CAH1985249.1"/>
    <property type="molecule type" value="Genomic_DNA"/>
</dbReference>
<dbReference type="Pfam" id="PF06775">
    <property type="entry name" value="Seipin"/>
    <property type="match status" value="1"/>
</dbReference>
<dbReference type="OrthoDB" id="3990054at2759"/>
<feature type="transmembrane region" description="Helical" evidence="8">
    <location>
        <begin position="59"/>
        <end position="82"/>
    </location>
</feature>
<evidence type="ECO:0000256" key="8">
    <source>
        <dbReference type="SAM" id="Phobius"/>
    </source>
</evidence>
<dbReference type="Proteomes" id="UP001152888">
    <property type="component" value="Unassembled WGS sequence"/>
</dbReference>
<proteinExistence type="predicted"/>
<accession>A0A9P0L2L3</accession>
<comment type="caution">
    <text evidence="9">The sequence shown here is derived from an EMBL/GenBank/DDBJ whole genome shotgun (WGS) entry which is preliminary data.</text>
</comment>
<keyword evidence="4" id="KW-0256">Endoplasmic reticulum</keyword>
<evidence type="ECO:0000313" key="10">
    <source>
        <dbReference type="Proteomes" id="UP001152888"/>
    </source>
</evidence>
<evidence type="ECO:0000256" key="3">
    <source>
        <dbReference type="ARBA" id="ARBA00022692"/>
    </source>
</evidence>
<dbReference type="GO" id="GO:0006629">
    <property type="term" value="P:lipid metabolic process"/>
    <property type="evidence" value="ECO:0007669"/>
    <property type="project" value="UniProtKB-KW"/>
</dbReference>
<evidence type="ECO:0000256" key="4">
    <source>
        <dbReference type="ARBA" id="ARBA00022824"/>
    </source>
</evidence>
<gene>
    <name evidence="9" type="ORF">ACAOBT_LOCUS16572</name>
</gene>
<evidence type="ECO:0000256" key="5">
    <source>
        <dbReference type="ARBA" id="ARBA00022989"/>
    </source>
</evidence>
<name>A0A9P0L2L3_ACAOB</name>
<evidence type="ECO:0000256" key="2">
    <source>
        <dbReference type="ARBA" id="ARBA00022064"/>
    </source>
</evidence>
<organism evidence="9 10">
    <name type="scientific">Acanthoscelides obtectus</name>
    <name type="common">Bean weevil</name>
    <name type="synonym">Bruchus obtectus</name>
    <dbReference type="NCBI Taxonomy" id="200917"/>
    <lineage>
        <taxon>Eukaryota</taxon>
        <taxon>Metazoa</taxon>
        <taxon>Ecdysozoa</taxon>
        <taxon>Arthropoda</taxon>
        <taxon>Hexapoda</taxon>
        <taxon>Insecta</taxon>
        <taxon>Pterygota</taxon>
        <taxon>Neoptera</taxon>
        <taxon>Endopterygota</taxon>
        <taxon>Coleoptera</taxon>
        <taxon>Polyphaga</taxon>
        <taxon>Cucujiformia</taxon>
        <taxon>Chrysomeloidea</taxon>
        <taxon>Chrysomelidae</taxon>
        <taxon>Bruchinae</taxon>
        <taxon>Bruchini</taxon>
        <taxon>Acanthoscelides</taxon>
    </lineage>
</organism>
<comment type="subcellular location">
    <subcellularLocation>
        <location evidence="1">Endoplasmic reticulum membrane</location>
        <topology evidence="1">Multi-pass membrane protein</topology>
    </subcellularLocation>
</comment>
<keyword evidence="10" id="KW-1185">Reference proteome</keyword>
<reference evidence="9" key="1">
    <citation type="submission" date="2022-03" db="EMBL/GenBank/DDBJ databases">
        <authorList>
            <person name="Sayadi A."/>
        </authorList>
    </citation>
    <scope>NUCLEOTIDE SEQUENCE</scope>
</reference>
<dbReference type="CDD" id="cd23995">
    <property type="entry name" value="Seipin_BSCL2_like"/>
    <property type="match status" value="1"/>
</dbReference>
<dbReference type="InterPro" id="IPR009617">
    <property type="entry name" value="Seipin"/>
</dbReference>
<evidence type="ECO:0000256" key="6">
    <source>
        <dbReference type="ARBA" id="ARBA00023098"/>
    </source>
</evidence>
<keyword evidence="7 8" id="KW-0472">Membrane</keyword>
<keyword evidence="3 8" id="KW-0812">Transmembrane</keyword>
<evidence type="ECO:0000313" key="9">
    <source>
        <dbReference type="EMBL" id="CAH1985249.1"/>
    </source>
</evidence>
<dbReference type="PANTHER" id="PTHR21212">
    <property type="entry name" value="BERNARDINELLI-SEIP CONGENITAL LIPODYSTROPHY 2 HOMOLOG BSCL2 PROTEIN"/>
    <property type="match status" value="1"/>
</dbReference>